<dbReference type="Gene3D" id="3.30.70.270">
    <property type="match status" value="1"/>
</dbReference>
<dbReference type="SUPFAM" id="SSF53098">
    <property type="entry name" value="Ribonuclease H-like"/>
    <property type="match status" value="1"/>
</dbReference>
<dbReference type="FunFam" id="3.30.70.270:FF:000020">
    <property type="entry name" value="Transposon Tf2-6 polyprotein-like Protein"/>
    <property type="match status" value="1"/>
</dbReference>
<organism evidence="9 10">
    <name type="scientific">Trifolium medium</name>
    <dbReference type="NCBI Taxonomy" id="97028"/>
    <lineage>
        <taxon>Eukaryota</taxon>
        <taxon>Viridiplantae</taxon>
        <taxon>Streptophyta</taxon>
        <taxon>Embryophyta</taxon>
        <taxon>Tracheophyta</taxon>
        <taxon>Spermatophyta</taxon>
        <taxon>Magnoliopsida</taxon>
        <taxon>eudicotyledons</taxon>
        <taxon>Gunneridae</taxon>
        <taxon>Pentapetalae</taxon>
        <taxon>rosids</taxon>
        <taxon>fabids</taxon>
        <taxon>Fabales</taxon>
        <taxon>Fabaceae</taxon>
        <taxon>Papilionoideae</taxon>
        <taxon>50 kb inversion clade</taxon>
        <taxon>NPAAA clade</taxon>
        <taxon>Hologalegina</taxon>
        <taxon>IRL clade</taxon>
        <taxon>Trifolieae</taxon>
        <taxon>Trifolium</taxon>
    </lineage>
</organism>
<dbReference type="GO" id="GO:0004519">
    <property type="term" value="F:endonuclease activity"/>
    <property type="evidence" value="ECO:0007669"/>
    <property type="project" value="UniProtKB-KW"/>
</dbReference>
<dbReference type="InterPro" id="IPR041577">
    <property type="entry name" value="RT_RNaseH_2"/>
</dbReference>
<evidence type="ECO:0000256" key="5">
    <source>
        <dbReference type="ARBA" id="ARBA00022801"/>
    </source>
</evidence>
<keyword evidence="10" id="KW-1185">Reference proteome</keyword>
<keyword evidence="3" id="KW-0540">Nuclease</keyword>
<dbReference type="PANTHER" id="PTHR37984:SF5">
    <property type="entry name" value="PROTEIN NYNRIN-LIKE"/>
    <property type="match status" value="1"/>
</dbReference>
<evidence type="ECO:0000259" key="8">
    <source>
        <dbReference type="PROSITE" id="PS50994"/>
    </source>
</evidence>
<dbReference type="SUPFAM" id="SSF56672">
    <property type="entry name" value="DNA/RNA polymerases"/>
    <property type="match status" value="1"/>
</dbReference>
<dbReference type="CDD" id="cd09274">
    <property type="entry name" value="RNase_HI_RT_Ty3"/>
    <property type="match status" value="1"/>
</dbReference>
<dbReference type="GO" id="GO:0015074">
    <property type="term" value="P:DNA integration"/>
    <property type="evidence" value="ECO:0007669"/>
    <property type="project" value="InterPro"/>
</dbReference>
<dbReference type="InterPro" id="IPR041373">
    <property type="entry name" value="RT_RNaseH"/>
</dbReference>
<dbReference type="Proteomes" id="UP000265520">
    <property type="component" value="Unassembled WGS sequence"/>
</dbReference>
<dbReference type="GO" id="GO:0003676">
    <property type="term" value="F:nucleic acid binding"/>
    <property type="evidence" value="ECO:0007669"/>
    <property type="project" value="InterPro"/>
</dbReference>
<dbReference type="InterPro" id="IPR043128">
    <property type="entry name" value="Rev_trsase/Diguanyl_cyclase"/>
</dbReference>
<evidence type="ECO:0000313" key="9">
    <source>
        <dbReference type="EMBL" id="MCH89177.1"/>
    </source>
</evidence>
<reference evidence="9 10" key="1">
    <citation type="journal article" date="2018" name="Front. Plant Sci.">
        <title>Red Clover (Trifolium pratense) and Zigzag Clover (T. medium) - A Picture of Genomic Similarities and Differences.</title>
        <authorList>
            <person name="Dluhosova J."/>
            <person name="Istvanek J."/>
            <person name="Nedelnik J."/>
            <person name="Repkova J."/>
        </authorList>
    </citation>
    <scope>NUCLEOTIDE SEQUENCE [LARGE SCALE GENOMIC DNA]</scope>
    <source>
        <strain evidence="10">cv. 10/8</strain>
        <tissue evidence="9">Leaf</tissue>
    </source>
</reference>
<evidence type="ECO:0000256" key="3">
    <source>
        <dbReference type="ARBA" id="ARBA00022722"/>
    </source>
</evidence>
<keyword evidence="6" id="KW-0695">RNA-directed DNA polymerase</keyword>
<dbReference type="InterPro" id="IPR041588">
    <property type="entry name" value="Integrase_H2C2"/>
</dbReference>
<dbReference type="InterPro" id="IPR043502">
    <property type="entry name" value="DNA/RNA_pol_sf"/>
</dbReference>
<dbReference type="Gene3D" id="1.10.340.70">
    <property type="match status" value="1"/>
</dbReference>
<dbReference type="FunFam" id="1.10.340.70:FF:000001">
    <property type="entry name" value="Retrovirus-related Pol polyprotein from transposon gypsy-like Protein"/>
    <property type="match status" value="1"/>
</dbReference>
<dbReference type="AlphaFoldDB" id="A0A392MNW0"/>
<proteinExistence type="predicted"/>
<dbReference type="PROSITE" id="PS50994">
    <property type="entry name" value="INTEGRASE"/>
    <property type="match status" value="1"/>
</dbReference>
<dbReference type="InterPro" id="IPR036397">
    <property type="entry name" value="RNaseH_sf"/>
</dbReference>
<dbReference type="InterPro" id="IPR050951">
    <property type="entry name" value="Retrovirus_Pol_polyprotein"/>
</dbReference>
<keyword evidence="7" id="KW-0511">Multifunctional enzyme</keyword>
<keyword evidence="2" id="KW-0548">Nucleotidyltransferase</keyword>
<dbReference type="InterPro" id="IPR012337">
    <property type="entry name" value="RNaseH-like_sf"/>
</dbReference>
<sequence length="373" mass="42649">MKVESVINWPIPKNVKGVRGFLGLTGYYRKFIRDYGKIAKPLTELTKKDGFKWGPQAQKAFEKLKEKLTTAPVLALPDFNREFVVELALAVQHWRPYLLGRHFTVTTDQKSLKQLWQQRITTPDQQNWATKLLGYQFDIVYKPGVENRGADALSRLPENGELMAAVSYPVWEEGNVIQEEIHNDKFLLKIIEELEADPGARAGFTYDHEVLMYEGRLVLSAQSSLIPKMLAELHTTPSGGHSGFYRTYRRLAANVYWVGMKARVQDYVKACDICQRQKYLAVSPGGLLQPLPIPTAIWEEVSGFYYRFTKIKRTVAEAFAREIIRLHGLPSAIVSDRDPVFVSNFWIELFRMQGTTLKMSTAYHPETDGQTEV</sequence>
<dbReference type="Pfam" id="PF17917">
    <property type="entry name" value="RT_RNaseH"/>
    <property type="match status" value="1"/>
</dbReference>
<keyword evidence="1" id="KW-0808">Transferase</keyword>
<evidence type="ECO:0000256" key="6">
    <source>
        <dbReference type="ARBA" id="ARBA00022918"/>
    </source>
</evidence>
<evidence type="ECO:0000256" key="1">
    <source>
        <dbReference type="ARBA" id="ARBA00022679"/>
    </source>
</evidence>
<evidence type="ECO:0000256" key="2">
    <source>
        <dbReference type="ARBA" id="ARBA00022695"/>
    </source>
</evidence>
<dbReference type="PANTHER" id="PTHR37984">
    <property type="entry name" value="PROTEIN CBG26694"/>
    <property type="match status" value="1"/>
</dbReference>
<evidence type="ECO:0000313" key="10">
    <source>
        <dbReference type="Proteomes" id="UP000265520"/>
    </source>
</evidence>
<name>A0A392MNW0_9FABA</name>
<comment type="caution">
    <text evidence="9">The sequence shown here is derived from an EMBL/GenBank/DDBJ whole genome shotgun (WGS) entry which is preliminary data.</text>
</comment>
<feature type="non-terminal residue" evidence="9">
    <location>
        <position position="373"/>
    </location>
</feature>
<evidence type="ECO:0000256" key="4">
    <source>
        <dbReference type="ARBA" id="ARBA00022759"/>
    </source>
</evidence>
<evidence type="ECO:0000256" key="7">
    <source>
        <dbReference type="ARBA" id="ARBA00023268"/>
    </source>
</evidence>
<dbReference type="InterPro" id="IPR001584">
    <property type="entry name" value="Integrase_cat-core"/>
</dbReference>
<dbReference type="Pfam" id="PF17919">
    <property type="entry name" value="RT_RNaseH_2"/>
    <property type="match status" value="1"/>
</dbReference>
<keyword evidence="5" id="KW-0378">Hydrolase</keyword>
<accession>A0A392MNW0</accession>
<dbReference type="GO" id="GO:0003964">
    <property type="term" value="F:RNA-directed DNA polymerase activity"/>
    <property type="evidence" value="ECO:0007669"/>
    <property type="project" value="UniProtKB-KW"/>
</dbReference>
<protein>
    <recommendedName>
        <fullName evidence="8">Integrase catalytic domain-containing protein</fullName>
    </recommendedName>
</protein>
<keyword evidence="4" id="KW-0255">Endonuclease</keyword>
<dbReference type="Gene3D" id="3.30.420.10">
    <property type="entry name" value="Ribonuclease H-like superfamily/Ribonuclease H"/>
    <property type="match status" value="1"/>
</dbReference>
<gene>
    <name evidence="9" type="ORF">A2U01_0010070</name>
</gene>
<feature type="domain" description="Integrase catalytic" evidence="8">
    <location>
        <begin position="314"/>
        <end position="373"/>
    </location>
</feature>
<dbReference type="GO" id="GO:0016787">
    <property type="term" value="F:hydrolase activity"/>
    <property type="evidence" value="ECO:0007669"/>
    <property type="project" value="UniProtKB-KW"/>
</dbReference>
<dbReference type="EMBL" id="LXQA010015636">
    <property type="protein sequence ID" value="MCH89177.1"/>
    <property type="molecule type" value="Genomic_DNA"/>
</dbReference>
<dbReference type="Pfam" id="PF17921">
    <property type="entry name" value="Integrase_H2C2"/>
    <property type="match status" value="1"/>
</dbReference>